<keyword evidence="2" id="KW-1185">Reference proteome</keyword>
<protein>
    <submittedName>
        <fullName evidence="1">Uncharacterized protein</fullName>
    </submittedName>
</protein>
<sequence length="26" mass="3039">MLCFVVLSGGKDRKVFYISKQKKHLI</sequence>
<proteinExistence type="predicted"/>
<dbReference type="AlphaFoldDB" id="A0A7W7N7T5"/>
<evidence type="ECO:0000313" key="2">
    <source>
        <dbReference type="Proteomes" id="UP000561681"/>
    </source>
</evidence>
<dbReference type="Proteomes" id="UP000561681">
    <property type="component" value="Unassembled WGS sequence"/>
</dbReference>
<reference evidence="1 2" key="1">
    <citation type="submission" date="2020-08" db="EMBL/GenBank/DDBJ databases">
        <title>Functional genomics of gut bacteria from endangered species of beetles.</title>
        <authorList>
            <person name="Carlos-Shanley C."/>
        </authorList>
    </citation>
    <scope>NUCLEOTIDE SEQUENCE [LARGE SCALE GENOMIC DNA]</scope>
    <source>
        <strain evidence="1 2">S00142</strain>
    </source>
</reference>
<accession>A0A7W7N7T5</accession>
<organism evidence="1 2">
    <name type="scientific">Flavobacterium nitrogenifigens</name>
    <dbReference type="NCBI Taxonomy" id="1617283"/>
    <lineage>
        <taxon>Bacteria</taxon>
        <taxon>Pseudomonadati</taxon>
        <taxon>Bacteroidota</taxon>
        <taxon>Flavobacteriia</taxon>
        <taxon>Flavobacteriales</taxon>
        <taxon>Flavobacteriaceae</taxon>
        <taxon>Flavobacterium</taxon>
    </lineage>
</organism>
<name>A0A7W7N7T5_9FLAO</name>
<gene>
    <name evidence="1" type="ORF">HNP37_001875</name>
</gene>
<dbReference type="EMBL" id="JACHLD010000002">
    <property type="protein sequence ID" value="MBB4801814.1"/>
    <property type="molecule type" value="Genomic_DNA"/>
</dbReference>
<evidence type="ECO:0000313" key="1">
    <source>
        <dbReference type="EMBL" id="MBB4801814.1"/>
    </source>
</evidence>
<comment type="caution">
    <text evidence="1">The sequence shown here is derived from an EMBL/GenBank/DDBJ whole genome shotgun (WGS) entry which is preliminary data.</text>
</comment>